<sequence length="128" mass="13350">MTKALSTAGKQYVAALEALSSAEKAVAVAKELLTEAVAEAGVSEVTIDGKKVAIITAVRRNFLVEKLKGLVTATTFEAVTKTAVEPKAFDKAKKAGDISAEIEEAVVNPTAYTRIVVTDIAEEVSVAV</sequence>
<evidence type="ECO:0000313" key="1">
    <source>
        <dbReference type="EMBL" id="CAB4155961.1"/>
    </source>
</evidence>
<proteinExistence type="predicted"/>
<gene>
    <name evidence="1" type="ORF">UFOVP658_36</name>
</gene>
<protein>
    <submittedName>
        <fullName evidence="1">Uncharacterized protein</fullName>
    </submittedName>
</protein>
<reference evidence="1" key="1">
    <citation type="submission" date="2020-04" db="EMBL/GenBank/DDBJ databases">
        <authorList>
            <person name="Chiriac C."/>
            <person name="Salcher M."/>
            <person name="Ghai R."/>
            <person name="Kavagutti S V."/>
        </authorList>
    </citation>
    <scope>NUCLEOTIDE SEQUENCE</scope>
</reference>
<dbReference type="EMBL" id="LR796639">
    <property type="protein sequence ID" value="CAB4155961.1"/>
    <property type="molecule type" value="Genomic_DNA"/>
</dbReference>
<accession>A0A6J5NEL6</accession>
<organism evidence="1">
    <name type="scientific">uncultured Caudovirales phage</name>
    <dbReference type="NCBI Taxonomy" id="2100421"/>
    <lineage>
        <taxon>Viruses</taxon>
        <taxon>Duplodnaviria</taxon>
        <taxon>Heunggongvirae</taxon>
        <taxon>Uroviricota</taxon>
        <taxon>Caudoviricetes</taxon>
        <taxon>Peduoviridae</taxon>
        <taxon>Maltschvirus</taxon>
        <taxon>Maltschvirus maltsch</taxon>
    </lineage>
</organism>
<name>A0A6J5NEL6_9CAUD</name>